<evidence type="ECO:0000313" key="1">
    <source>
        <dbReference type="EnsemblMetazoa" id="PPA25981.1"/>
    </source>
</evidence>
<reference evidence="2" key="1">
    <citation type="journal article" date="2008" name="Nat. Genet.">
        <title>The Pristionchus pacificus genome provides a unique perspective on nematode lifestyle and parasitism.</title>
        <authorList>
            <person name="Dieterich C."/>
            <person name="Clifton S.W."/>
            <person name="Schuster L.N."/>
            <person name="Chinwalla A."/>
            <person name="Delehaunty K."/>
            <person name="Dinkelacker I."/>
            <person name="Fulton L."/>
            <person name="Fulton R."/>
            <person name="Godfrey J."/>
            <person name="Minx P."/>
            <person name="Mitreva M."/>
            <person name="Roeseler W."/>
            <person name="Tian H."/>
            <person name="Witte H."/>
            <person name="Yang S.P."/>
            <person name="Wilson R.K."/>
            <person name="Sommer R.J."/>
        </authorList>
    </citation>
    <scope>NUCLEOTIDE SEQUENCE [LARGE SCALE GENOMIC DNA]</scope>
    <source>
        <strain evidence="2">PS312</strain>
    </source>
</reference>
<gene>
    <name evidence="1" type="primary">WBGene00115535</name>
</gene>
<accession>A0A8R1YHM5</accession>
<reference evidence="1" key="2">
    <citation type="submission" date="2022-06" db="UniProtKB">
        <authorList>
            <consortium name="EnsemblMetazoa"/>
        </authorList>
    </citation>
    <scope>IDENTIFICATION</scope>
    <source>
        <strain evidence="1">PS312</strain>
    </source>
</reference>
<accession>A0A2A6BI26</accession>
<sequence length="424" mass="47410">MINATNFIRDCLKSPQSSSKQERMRFLQSIVFISILHCTFAVQHLHVLNNCSETVNLCGSITGCITKLDAGQEYTYELSNRTLITFTNGEDGLTMAILGIEYMTYKGLDDYYGVNIAAGFDTGVQISSTKGAGVTRMRYFLPIAFLSILHCTRAVQLLHISSNCTETVNVWESITGIVAKLDVGQNYTHELSRGRITFKNGPHGLADVSFEIDSKWNGTDYDYYWATITSTNGDGVIACRNQDCFEDLIPGGAKFSGSLRYQWRAKTHIAWVEAGHNYTYELVQQTMEFANGPYGKTRVFIEIDIPYQNFYLVDARFGFDTGVQVTATKGNGVITCRSAHCFRLETKVWASPFPRNEKAHVTVIESGKNYDYELEKSSEFTNGEHGRTTAFIVLKQEVPWGLQDSYVVNVAAGFDTAMQVTSTK</sequence>
<proteinExistence type="predicted"/>
<dbReference type="EnsemblMetazoa" id="PPA25981.1">
    <property type="protein sequence ID" value="PPA25981.1"/>
    <property type="gene ID" value="WBGene00115535"/>
</dbReference>
<protein>
    <submittedName>
        <fullName evidence="1">Uncharacterized protein</fullName>
    </submittedName>
</protein>
<dbReference type="AlphaFoldDB" id="A0A2A6BI26"/>
<organism evidence="1 2">
    <name type="scientific">Pristionchus pacificus</name>
    <name type="common">Parasitic nematode worm</name>
    <dbReference type="NCBI Taxonomy" id="54126"/>
    <lineage>
        <taxon>Eukaryota</taxon>
        <taxon>Metazoa</taxon>
        <taxon>Ecdysozoa</taxon>
        <taxon>Nematoda</taxon>
        <taxon>Chromadorea</taxon>
        <taxon>Rhabditida</taxon>
        <taxon>Rhabditina</taxon>
        <taxon>Diplogasteromorpha</taxon>
        <taxon>Diplogasteroidea</taxon>
        <taxon>Neodiplogasteridae</taxon>
        <taxon>Pristionchus</taxon>
    </lineage>
</organism>
<evidence type="ECO:0000313" key="2">
    <source>
        <dbReference type="Proteomes" id="UP000005239"/>
    </source>
</evidence>
<dbReference type="Proteomes" id="UP000005239">
    <property type="component" value="Unassembled WGS sequence"/>
</dbReference>
<keyword evidence="2" id="KW-1185">Reference proteome</keyword>
<name>A0A2A6BI26_PRIPA</name>